<evidence type="ECO:0000313" key="2">
    <source>
        <dbReference type="Ensembl" id="ENSCHIP00010040722.1"/>
    </source>
</evidence>
<reference evidence="2" key="2">
    <citation type="submission" date="2025-08" db="UniProtKB">
        <authorList>
            <consortium name="Ensembl"/>
        </authorList>
    </citation>
    <scope>IDENTIFICATION</scope>
</reference>
<name>A0A8C2SBW6_CAPHI</name>
<protein>
    <submittedName>
        <fullName evidence="2">Uncharacterized protein</fullName>
    </submittedName>
</protein>
<organism evidence="2">
    <name type="scientific">Capra hircus</name>
    <name type="common">Goat</name>
    <dbReference type="NCBI Taxonomy" id="9925"/>
    <lineage>
        <taxon>Eukaryota</taxon>
        <taxon>Metazoa</taxon>
        <taxon>Chordata</taxon>
        <taxon>Craniata</taxon>
        <taxon>Vertebrata</taxon>
        <taxon>Euteleostomi</taxon>
        <taxon>Mammalia</taxon>
        <taxon>Eutheria</taxon>
        <taxon>Laurasiatheria</taxon>
        <taxon>Artiodactyla</taxon>
        <taxon>Ruminantia</taxon>
        <taxon>Pecora</taxon>
        <taxon>Bovidae</taxon>
        <taxon>Caprinae</taxon>
        <taxon>Capra</taxon>
    </lineage>
</organism>
<reference evidence="2" key="1">
    <citation type="submission" date="2019-03" db="EMBL/GenBank/DDBJ databases">
        <title>Genome sequencing and reference-guided assembly of Black Bengal Goat (Capra hircus).</title>
        <authorList>
            <person name="Siddiki A.Z."/>
            <person name="Baten A."/>
            <person name="Billah M."/>
            <person name="Alam M.A.U."/>
            <person name="Shawrob K.S.M."/>
            <person name="Saha S."/>
            <person name="Chowdhury M."/>
            <person name="Rahman A.H."/>
            <person name="Stear M."/>
            <person name="Miah G."/>
            <person name="Das G.B."/>
            <person name="Hossain M.M."/>
            <person name="Kumkum M."/>
            <person name="Islam M.S."/>
            <person name="Mollah A.M."/>
            <person name="Ahsan A."/>
            <person name="Tusar F."/>
            <person name="Khan M.K.I."/>
        </authorList>
    </citation>
    <scope>NUCLEOTIDE SEQUENCE [LARGE SCALE GENOMIC DNA]</scope>
</reference>
<accession>A0A8C2SBW6</accession>
<dbReference type="Ensembl" id="ENSCHIT00010056773.1">
    <property type="protein sequence ID" value="ENSCHIP00010040722.1"/>
    <property type="gene ID" value="ENSCHIG00010029901.1"/>
</dbReference>
<dbReference type="AlphaFoldDB" id="A0A8C2SBW6"/>
<proteinExistence type="predicted"/>
<feature type="region of interest" description="Disordered" evidence="1">
    <location>
        <begin position="95"/>
        <end position="115"/>
    </location>
</feature>
<evidence type="ECO:0000256" key="1">
    <source>
        <dbReference type="SAM" id="MobiDB-lite"/>
    </source>
</evidence>
<sequence length="115" mass="12760">MNPHHCCSWRRFSQSLCSPGAREVKQAVWVGKENWRKLTGMGGARGGADQEPSFLLSTQASSPRLTPTPFGPYSPQELRVPALLPNPSYPLPHRFLPSRRLSDGGRQGLGRVWAH</sequence>